<keyword evidence="1" id="KW-0732">Signal</keyword>
<sequence length="259" mass="28567">MKTPLLFTGLLAAGLLTHPAVAQIDIHFQTPGPLKLRYGLRAGGLSTRTTTPTQYIVYDGQAHLYGYQGGIAAEAAWGWLAVQPALVYTQKGHLYDAVTPYTYQGGQYKARRRDELRINYLELPINLVATVHHVQLLAGPYVAWALSGYTKQWSVAEGATPPGATFGTVYRDDLHFGRGHNYRVVDYRRFDAGLNAGLGYQVGPAQVQLTYALGLTDFDYPAPDPANRNPYSGYSGNTINKHRGWQLHATYFFGGKQAE</sequence>
<dbReference type="RefSeq" id="WP_138075799.1">
    <property type="nucleotide sequence ID" value="NZ_VAJM01000002.1"/>
</dbReference>
<evidence type="ECO:0000256" key="1">
    <source>
        <dbReference type="SAM" id="SignalP"/>
    </source>
</evidence>
<accession>A0A5R8WU55</accession>
<dbReference type="InterPro" id="IPR025665">
    <property type="entry name" value="Beta-barrel_OMP_2"/>
</dbReference>
<gene>
    <name evidence="3" type="ORF">FDY95_05795</name>
</gene>
<dbReference type="EMBL" id="VAJM01000002">
    <property type="protein sequence ID" value="TLM95299.1"/>
    <property type="molecule type" value="Genomic_DNA"/>
</dbReference>
<evidence type="ECO:0000313" key="4">
    <source>
        <dbReference type="Proteomes" id="UP000305517"/>
    </source>
</evidence>
<comment type="caution">
    <text evidence="3">The sequence shown here is derived from an EMBL/GenBank/DDBJ whole genome shotgun (WGS) entry which is preliminary data.</text>
</comment>
<feature type="signal peptide" evidence="1">
    <location>
        <begin position="1"/>
        <end position="22"/>
    </location>
</feature>
<dbReference type="OrthoDB" id="949314at2"/>
<name>A0A5R8WU55_9BACT</name>
<proteinExistence type="predicted"/>
<evidence type="ECO:0000259" key="2">
    <source>
        <dbReference type="Pfam" id="PF13568"/>
    </source>
</evidence>
<keyword evidence="4" id="KW-1185">Reference proteome</keyword>
<protein>
    <submittedName>
        <fullName evidence="3">PorT family protein</fullName>
    </submittedName>
</protein>
<organism evidence="3 4">
    <name type="scientific">Hymenobacter jeollabukensis</name>
    <dbReference type="NCBI Taxonomy" id="2025313"/>
    <lineage>
        <taxon>Bacteria</taxon>
        <taxon>Pseudomonadati</taxon>
        <taxon>Bacteroidota</taxon>
        <taxon>Cytophagia</taxon>
        <taxon>Cytophagales</taxon>
        <taxon>Hymenobacteraceae</taxon>
        <taxon>Hymenobacter</taxon>
    </lineage>
</organism>
<feature type="chain" id="PRO_5024431033" evidence="1">
    <location>
        <begin position="23"/>
        <end position="259"/>
    </location>
</feature>
<dbReference type="AlphaFoldDB" id="A0A5R8WU55"/>
<reference evidence="3 4" key="1">
    <citation type="submission" date="2019-05" db="EMBL/GenBank/DDBJ databases">
        <title>Hymenobacter edaphi sp. nov., isolated from abandoned arsenic-contaminated farmland soil.</title>
        <authorList>
            <person name="Nie L."/>
        </authorList>
    </citation>
    <scope>NUCLEOTIDE SEQUENCE [LARGE SCALE GENOMIC DNA]</scope>
    <source>
        <strain evidence="3 4">1-3-3-8</strain>
    </source>
</reference>
<dbReference type="Proteomes" id="UP000305517">
    <property type="component" value="Unassembled WGS sequence"/>
</dbReference>
<feature type="domain" description="Outer membrane protein beta-barrel" evidence="2">
    <location>
        <begin position="34"/>
        <end position="218"/>
    </location>
</feature>
<evidence type="ECO:0000313" key="3">
    <source>
        <dbReference type="EMBL" id="TLM95299.1"/>
    </source>
</evidence>
<dbReference type="Pfam" id="PF13568">
    <property type="entry name" value="OMP_b-brl_2"/>
    <property type="match status" value="1"/>
</dbReference>